<evidence type="ECO:0000313" key="2">
    <source>
        <dbReference type="EMBL" id="VEL42324.1"/>
    </source>
</evidence>
<keyword evidence="3" id="KW-1185">Reference proteome</keyword>
<keyword evidence="1" id="KW-1133">Transmembrane helix</keyword>
<accession>A0A3S5CVE0</accession>
<evidence type="ECO:0000313" key="3">
    <source>
        <dbReference type="Proteomes" id="UP000784294"/>
    </source>
</evidence>
<dbReference type="AlphaFoldDB" id="A0A3S5CVE0"/>
<evidence type="ECO:0000256" key="1">
    <source>
        <dbReference type="SAM" id="Phobius"/>
    </source>
</evidence>
<comment type="caution">
    <text evidence="2">The sequence shown here is derived from an EMBL/GenBank/DDBJ whole genome shotgun (WGS) entry which is preliminary data.</text>
</comment>
<dbReference type="EMBL" id="CAAALY010273793">
    <property type="protein sequence ID" value="VEL42324.1"/>
    <property type="molecule type" value="Genomic_DNA"/>
</dbReference>
<dbReference type="Proteomes" id="UP000784294">
    <property type="component" value="Unassembled WGS sequence"/>
</dbReference>
<organism evidence="2 3">
    <name type="scientific">Protopolystoma xenopodis</name>
    <dbReference type="NCBI Taxonomy" id="117903"/>
    <lineage>
        <taxon>Eukaryota</taxon>
        <taxon>Metazoa</taxon>
        <taxon>Spiralia</taxon>
        <taxon>Lophotrochozoa</taxon>
        <taxon>Platyhelminthes</taxon>
        <taxon>Monogenea</taxon>
        <taxon>Polyopisthocotylea</taxon>
        <taxon>Polystomatidea</taxon>
        <taxon>Polystomatidae</taxon>
        <taxon>Protopolystoma</taxon>
    </lineage>
</organism>
<keyword evidence="1" id="KW-0472">Membrane</keyword>
<proteinExistence type="predicted"/>
<keyword evidence="1" id="KW-0812">Transmembrane</keyword>
<feature type="transmembrane region" description="Helical" evidence="1">
    <location>
        <begin position="20"/>
        <end position="49"/>
    </location>
</feature>
<gene>
    <name evidence="2" type="ORF">PXEA_LOCUS35764</name>
</gene>
<reference evidence="2" key="1">
    <citation type="submission" date="2018-11" db="EMBL/GenBank/DDBJ databases">
        <authorList>
            <consortium name="Pathogen Informatics"/>
        </authorList>
    </citation>
    <scope>NUCLEOTIDE SEQUENCE</scope>
</reference>
<protein>
    <submittedName>
        <fullName evidence="2">Uncharacterized protein</fullName>
    </submittedName>
</protein>
<name>A0A3S5CVE0_9PLAT</name>
<sequence>MHFYNLFRRKLLLSLSRLTGIYSTTYFGLAIFMCRLLAFVDLGGFVGVLECKEIRDYLLWSQMNTCCPSNVCLDLQPDNLCQPHQVVPTVYFTESPLSLQTLLNRKEESVNRKCCIVCILKTDSVEIDNRFGREE</sequence>